<keyword evidence="2" id="KW-1185">Reference proteome</keyword>
<evidence type="ECO:0000313" key="2">
    <source>
        <dbReference type="Proteomes" id="UP001589575"/>
    </source>
</evidence>
<sequence length="116" mass="12031">METCRRSAIAVLEEGCSLAATTSSRAGIFGRSMSGSVASVDRSARCRFAWTVSEDASKTAGRDTAARAVAATAATTAVTPTVRRVFTAVPHCGTRAGGWQVRSSSGWAEPRCGMVT</sequence>
<dbReference type="Proteomes" id="UP001589575">
    <property type="component" value="Unassembled WGS sequence"/>
</dbReference>
<dbReference type="EMBL" id="JBHMFI010000001">
    <property type="protein sequence ID" value="MFB9072987.1"/>
    <property type="molecule type" value="Genomic_DNA"/>
</dbReference>
<proteinExistence type="predicted"/>
<name>A0ABV5G234_9MICC</name>
<comment type="caution">
    <text evidence="1">The sequence shown here is derived from an EMBL/GenBank/DDBJ whole genome shotgun (WGS) entry which is preliminary data.</text>
</comment>
<protein>
    <submittedName>
        <fullName evidence="1">Uncharacterized protein</fullName>
    </submittedName>
</protein>
<gene>
    <name evidence="1" type="ORF">ACFFX0_17965</name>
</gene>
<organism evidence="1 2">
    <name type="scientific">Citricoccus parietis</name>
    <dbReference type="NCBI Taxonomy" id="592307"/>
    <lineage>
        <taxon>Bacteria</taxon>
        <taxon>Bacillati</taxon>
        <taxon>Actinomycetota</taxon>
        <taxon>Actinomycetes</taxon>
        <taxon>Micrococcales</taxon>
        <taxon>Micrococcaceae</taxon>
        <taxon>Citricoccus</taxon>
    </lineage>
</organism>
<reference evidence="1 2" key="1">
    <citation type="submission" date="2024-09" db="EMBL/GenBank/DDBJ databases">
        <authorList>
            <person name="Sun Q."/>
            <person name="Mori K."/>
        </authorList>
    </citation>
    <scope>NUCLEOTIDE SEQUENCE [LARGE SCALE GENOMIC DNA]</scope>
    <source>
        <strain evidence="1 2">CCM 7609</strain>
    </source>
</reference>
<accession>A0ABV5G234</accession>
<evidence type="ECO:0000313" key="1">
    <source>
        <dbReference type="EMBL" id="MFB9072987.1"/>
    </source>
</evidence>